<gene>
    <name evidence="1" type="ORF">BV898_03840</name>
</gene>
<sequence length="203" mass="21810">MGAVCSCACGYKDLQQPQGMSQGAAGPIANRSKPFSGAVARSGVLQSVAEPQPGEPGYEEWQKGQLLARTADEFGINLDPAANVAVEGEVKEHASMVDDDIGDVCIDPSKQPMRFGYKIHHHCVRRHGSSLIAAHEVKGHYTDTGIYLAYDVLQKILAERQRPTVESVGGHTTSAADQSRQILTVSQPPVTPFNNAVDKNETE</sequence>
<protein>
    <submittedName>
        <fullName evidence="1">Uncharacterized protein</fullName>
    </submittedName>
</protein>
<dbReference type="AlphaFoldDB" id="A0A1W0X4D6"/>
<dbReference type="Proteomes" id="UP000192578">
    <property type="component" value="Unassembled WGS sequence"/>
</dbReference>
<comment type="caution">
    <text evidence="1">The sequence shown here is derived from an EMBL/GenBank/DDBJ whole genome shotgun (WGS) entry which is preliminary data.</text>
</comment>
<keyword evidence="2" id="KW-1185">Reference proteome</keyword>
<dbReference type="EMBL" id="MTYJ01000018">
    <property type="protein sequence ID" value="OQV22343.1"/>
    <property type="molecule type" value="Genomic_DNA"/>
</dbReference>
<evidence type="ECO:0000313" key="2">
    <source>
        <dbReference type="Proteomes" id="UP000192578"/>
    </source>
</evidence>
<organism evidence="1 2">
    <name type="scientific">Hypsibius exemplaris</name>
    <name type="common">Freshwater tardigrade</name>
    <dbReference type="NCBI Taxonomy" id="2072580"/>
    <lineage>
        <taxon>Eukaryota</taxon>
        <taxon>Metazoa</taxon>
        <taxon>Ecdysozoa</taxon>
        <taxon>Tardigrada</taxon>
        <taxon>Eutardigrada</taxon>
        <taxon>Parachela</taxon>
        <taxon>Hypsibioidea</taxon>
        <taxon>Hypsibiidae</taxon>
        <taxon>Hypsibius</taxon>
    </lineage>
</organism>
<reference evidence="2" key="1">
    <citation type="submission" date="2017-01" db="EMBL/GenBank/DDBJ databases">
        <title>Comparative genomics of anhydrobiosis in the tardigrade Hypsibius dujardini.</title>
        <authorList>
            <person name="Yoshida Y."/>
            <person name="Koutsovoulos G."/>
            <person name="Laetsch D."/>
            <person name="Stevens L."/>
            <person name="Kumar S."/>
            <person name="Horikawa D."/>
            <person name="Ishino K."/>
            <person name="Komine S."/>
            <person name="Tomita M."/>
            <person name="Blaxter M."/>
            <person name="Arakawa K."/>
        </authorList>
    </citation>
    <scope>NUCLEOTIDE SEQUENCE [LARGE SCALE GENOMIC DNA]</scope>
    <source>
        <strain evidence="2">Z151</strain>
    </source>
</reference>
<accession>A0A1W0X4D6</accession>
<evidence type="ECO:0000313" key="1">
    <source>
        <dbReference type="EMBL" id="OQV22343.1"/>
    </source>
</evidence>
<name>A0A1W0X4D6_HYPEX</name>
<proteinExistence type="predicted"/>